<proteinExistence type="predicted"/>
<dbReference type="GO" id="GO:0016747">
    <property type="term" value="F:acyltransferase activity, transferring groups other than amino-acyl groups"/>
    <property type="evidence" value="ECO:0007669"/>
    <property type="project" value="InterPro"/>
</dbReference>
<dbReference type="CDD" id="cd04301">
    <property type="entry name" value="NAT_SF"/>
    <property type="match status" value="1"/>
</dbReference>
<gene>
    <name evidence="2" type="ORF">U729_3053</name>
</gene>
<reference evidence="2 3" key="1">
    <citation type="journal article" date="2015" name="Infect. Genet. Evol.">
        <title>Genomic sequences of six botulinum neurotoxin-producing strains representing three clostridial species illustrate the mobility and diversity of botulinum neurotoxin genes.</title>
        <authorList>
            <person name="Smith T.J."/>
            <person name="Hill K.K."/>
            <person name="Xie G."/>
            <person name="Foley B.T."/>
            <person name="Williamson C.H."/>
            <person name="Foster J.T."/>
            <person name="Johnson S.L."/>
            <person name="Chertkov O."/>
            <person name="Teshima H."/>
            <person name="Gibbons H.S."/>
            <person name="Johnsky L.A."/>
            <person name="Karavis M.A."/>
            <person name="Smith L.A."/>
        </authorList>
    </citation>
    <scope>NUCLEOTIDE SEQUENCE [LARGE SCALE GENOMIC DNA]</scope>
    <source>
        <strain evidence="2 3">Sullivan</strain>
    </source>
</reference>
<accession>A0A0A7FTX0</accession>
<organism evidence="2 3">
    <name type="scientific">Clostridium baratii str. Sullivan</name>
    <dbReference type="NCBI Taxonomy" id="1415775"/>
    <lineage>
        <taxon>Bacteria</taxon>
        <taxon>Bacillati</taxon>
        <taxon>Bacillota</taxon>
        <taxon>Clostridia</taxon>
        <taxon>Eubacteriales</taxon>
        <taxon>Clostridiaceae</taxon>
        <taxon>Clostridium</taxon>
    </lineage>
</organism>
<dbReference type="eggNOG" id="COG4977">
    <property type="taxonomic scope" value="Bacteria"/>
</dbReference>
<keyword evidence="2" id="KW-0808">Transferase</keyword>
<dbReference type="Gene3D" id="3.40.50.880">
    <property type="match status" value="1"/>
</dbReference>
<dbReference type="Gene3D" id="3.40.630.30">
    <property type="match status" value="1"/>
</dbReference>
<name>A0A0A7FTX0_9CLOT</name>
<dbReference type="KEGG" id="cbv:U729_3053"/>
<keyword evidence="3" id="KW-1185">Reference proteome</keyword>
<dbReference type="InterPro" id="IPR029062">
    <property type="entry name" value="Class_I_gatase-like"/>
</dbReference>
<dbReference type="PROSITE" id="PS51186">
    <property type="entry name" value="GNAT"/>
    <property type="match status" value="1"/>
</dbReference>
<dbReference type="PANTHER" id="PTHR43415:SF3">
    <property type="entry name" value="GNAT-FAMILY ACETYLTRANSFERASE"/>
    <property type="match status" value="1"/>
</dbReference>
<dbReference type="SUPFAM" id="SSF55729">
    <property type="entry name" value="Acyl-CoA N-acyltransferases (Nat)"/>
    <property type="match status" value="1"/>
</dbReference>
<feature type="domain" description="N-acetyltransferase" evidence="1">
    <location>
        <begin position="15"/>
        <end position="166"/>
    </location>
</feature>
<dbReference type="eggNOG" id="COG0456">
    <property type="taxonomic scope" value="Bacteria"/>
</dbReference>
<dbReference type="SUPFAM" id="SSF52317">
    <property type="entry name" value="Class I glutamine amidotransferase-like"/>
    <property type="match status" value="1"/>
</dbReference>
<dbReference type="Proteomes" id="UP000030635">
    <property type="component" value="Chromosome"/>
</dbReference>
<dbReference type="EMBL" id="CP006905">
    <property type="protein sequence ID" value="AIY83028.1"/>
    <property type="molecule type" value="Genomic_DNA"/>
</dbReference>
<evidence type="ECO:0000313" key="2">
    <source>
        <dbReference type="EMBL" id="AIY83028.1"/>
    </source>
</evidence>
<sequence>MKLSDGLYRRNGKKVYIKQPEYEELEFVSSLWKDEETMKDIGGVFNFPRNKWEMFYKKMVNPTDGKNFYCLVYTNKDIPIGEVSFHGYDSATKIARFNVKIHSDYRNKGYGEEAIRLLLEYFFLEFGGDILMDKVLTEAGERIAQKIGFEEVKTFNNDNTMRISKEDFLNFDKCYKANVGMLMINDMNVLDFTMAKELFEKANEILGQDIFNVYGISIDKSIEVSRGLKLNIELENNNKTPNVLIIPGGKGIISREKGEQVINHIINYYNDCDFICAINEGICYLAHCKKLDGVVVPKGNWIDQLKDRKEDFRVVKRNYTDNGKIMLSANLMGSLELYLNLIKKIGGNDLEDKLFEEIGLKK</sequence>
<dbReference type="InterPro" id="IPR016181">
    <property type="entry name" value="Acyl_CoA_acyltransferase"/>
</dbReference>
<dbReference type="PANTHER" id="PTHR43415">
    <property type="entry name" value="SPERMIDINE N(1)-ACETYLTRANSFERASE"/>
    <property type="match status" value="1"/>
</dbReference>
<dbReference type="HOGENOM" id="CLU_865215_0_0_9"/>
<dbReference type="AlphaFoldDB" id="A0A0A7FTX0"/>
<dbReference type="Pfam" id="PF13302">
    <property type="entry name" value="Acetyltransf_3"/>
    <property type="match status" value="1"/>
</dbReference>
<dbReference type="InterPro" id="IPR000182">
    <property type="entry name" value="GNAT_dom"/>
</dbReference>
<protein>
    <submittedName>
        <fullName evidence="2">Acetyltransferase domain protein</fullName>
    </submittedName>
</protein>
<evidence type="ECO:0000313" key="3">
    <source>
        <dbReference type="Proteomes" id="UP000030635"/>
    </source>
</evidence>
<evidence type="ECO:0000259" key="1">
    <source>
        <dbReference type="PROSITE" id="PS51186"/>
    </source>
</evidence>